<dbReference type="EMBL" id="JACOGK010000005">
    <property type="protein sequence ID" value="MBC3536112.1"/>
    <property type="molecule type" value="Genomic_DNA"/>
</dbReference>
<keyword evidence="5" id="KW-1185">Reference proteome</keyword>
<evidence type="ECO:0000256" key="1">
    <source>
        <dbReference type="ARBA" id="ARBA00008324"/>
    </source>
</evidence>
<dbReference type="SUPFAM" id="SSF54637">
    <property type="entry name" value="Thioesterase/thiol ester dehydrase-isomerase"/>
    <property type="match status" value="1"/>
</dbReference>
<protein>
    <submittedName>
        <fullName evidence="4">PaaI family thioesterase</fullName>
    </submittedName>
</protein>
<dbReference type="Gene3D" id="3.10.129.10">
    <property type="entry name" value="Hotdog Thioesterase"/>
    <property type="match status" value="1"/>
</dbReference>
<comment type="caution">
    <text evidence="4">The sequence shown here is derived from an EMBL/GenBank/DDBJ whole genome shotgun (WGS) entry which is preliminary data.</text>
</comment>
<accession>A0ABR6VFP2</accession>
<reference evidence="4 5" key="1">
    <citation type="submission" date="2020-08" db="EMBL/GenBank/DDBJ databases">
        <authorList>
            <person name="Liu C."/>
            <person name="Sun Q."/>
        </authorList>
    </citation>
    <scope>NUCLEOTIDE SEQUENCE [LARGE SCALE GENOMIC DNA]</scope>
    <source>
        <strain evidence="4 5">NSJ-59</strain>
    </source>
</reference>
<evidence type="ECO:0000259" key="3">
    <source>
        <dbReference type="Pfam" id="PF03061"/>
    </source>
</evidence>
<dbReference type="NCBIfam" id="TIGR00369">
    <property type="entry name" value="unchar_dom_1"/>
    <property type="match status" value="1"/>
</dbReference>
<dbReference type="CDD" id="cd03443">
    <property type="entry name" value="PaaI_thioesterase"/>
    <property type="match status" value="1"/>
</dbReference>
<dbReference type="InterPro" id="IPR039298">
    <property type="entry name" value="ACOT13"/>
</dbReference>
<organism evidence="4 5">
    <name type="scientific">Megasphaera hominis</name>
    <dbReference type="NCBI Taxonomy" id="159836"/>
    <lineage>
        <taxon>Bacteria</taxon>
        <taxon>Bacillati</taxon>
        <taxon>Bacillota</taxon>
        <taxon>Negativicutes</taxon>
        <taxon>Veillonellales</taxon>
        <taxon>Veillonellaceae</taxon>
        <taxon>Megasphaera</taxon>
    </lineage>
</organism>
<dbReference type="InterPro" id="IPR006683">
    <property type="entry name" value="Thioestr_dom"/>
</dbReference>
<dbReference type="InterPro" id="IPR003736">
    <property type="entry name" value="PAAI_dom"/>
</dbReference>
<dbReference type="Proteomes" id="UP000606870">
    <property type="component" value="Unassembled WGS sequence"/>
</dbReference>
<evidence type="ECO:0000313" key="5">
    <source>
        <dbReference type="Proteomes" id="UP000606870"/>
    </source>
</evidence>
<name>A0ABR6VFP2_9FIRM</name>
<evidence type="ECO:0000256" key="2">
    <source>
        <dbReference type="ARBA" id="ARBA00022801"/>
    </source>
</evidence>
<keyword evidence="2" id="KW-0378">Hydrolase</keyword>
<dbReference type="InterPro" id="IPR029069">
    <property type="entry name" value="HotDog_dom_sf"/>
</dbReference>
<comment type="similarity">
    <text evidence="1">Belongs to the thioesterase PaaI family.</text>
</comment>
<dbReference type="Pfam" id="PF03061">
    <property type="entry name" value="4HBT"/>
    <property type="match status" value="1"/>
</dbReference>
<evidence type="ECO:0000313" key="4">
    <source>
        <dbReference type="EMBL" id="MBC3536112.1"/>
    </source>
</evidence>
<feature type="domain" description="Thioesterase" evidence="3">
    <location>
        <begin position="60"/>
        <end position="133"/>
    </location>
</feature>
<dbReference type="PANTHER" id="PTHR21660:SF1">
    <property type="entry name" value="ACYL-COENZYME A THIOESTERASE 13"/>
    <property type="match status" value="1"/>
</dbReference>
<proteinExistence type="inferred from homology"/>
<sequence length="148" mass="16753">MSERKDNEASEVLKRRVFNIRQGVSQIPYFQNLPCKIDDVDEGWVRVTFDIEEHLCNYRGIAAGGVLAAFCDTLMGMASRSLGYQVTTLEINMNYIRPVHPGQKIVGVGQVVHHGGRTIVAECELMDEENKVVVKGRSSFYILRKYDD</sequence>
<gene>
    <name evidence="4" type="ORF">H8J70_02415</name>
</gene>
<dbReference type="RefSeq" id="WP_186502266.1">
    <property type="nucleotide sequence ID" value="NZ_JACOGK010000005.1"/>
</dbReference>
<dbReference type="PANTHER" id="PTHR21660">
    <property type="entry name" value="THIOESTERASE SUPERFAMILY MEMBER-RELATED"/>
    <property type="match status" value="1"/>
</dbReference>